<dbReference type="OrthoDB" id="5600at2157"/>
<dbReference type="STRING" id="926571.NVIE_014000"/>
<proteinExistence type="predicted"/>
<dbReference type="HOGENOM" id="CLU_214142_0_0_2"/>
<dbReference type="Pfam" id="PF00096">
    <property type="entry name" value="zf-C2H2"/>
    <property type="match status" value="1"/>
</dbReference>
<dbReference type="InterPro" id="IPR013087">
    <property type="entry name" value="Znf_C2H2_type"/>
</dbReference>
<organism evidence="2 3">
    <name type="scientific">Nitrososphaera viennensis EN76</name>
    <dbReference type="NCBI Taxonomy" id="926571"/>
    <lineage>
        <taxon>Archaea</taxon>
        <taxon>Nitrososphaerota</taxon>
        <taxon>Nitrososphaeria</taxon>
        <taxon>Nitrososphaerales</taxon>
        <taxon>Nitrososphaeraceae</taxon>
        <taxon>Nitrososphaera</taxon>
    </lineage>
</organism>
<dbReference type="EMBL" id="CP007536">
    <property type="protein sequence ID" value="AIC15640.1"/>
    <property type="molecule type" value="Genomic_DNA"/>
</dbReference>
<dbReference type="Proteomes" id="UP000027093">
    <property type="component" value="Chromosome"/>
</dbReference>
<dbReference type="PROSITE" id="PS00028">
    <property type="entry name" value="ZINC_FINGER_C2H2_1"/>
    <property type="match status" value="1"/>
</dbReference>
<dbReference type="AlphaFoldDB" id="A0A060HK21"/>
<dbReference type="SUPFAM" id="SSF57667">
    <property type="entry name" value="beta-beta-alpha zinc fingers"/>
    <property type="match status" value="1"/>
</dbReference>
<dbReference type="PROSITE" id="PS50157">
    <property type="entry name" value="ZINC_FINGER_C2H2_2"/>
    <property type="match status" value="1"/>
</dbReference>
<dbReference type="GeneID" id="74946664"/>
<dbReference type="SMART" id="SM00355">
    <property type="entry name" value="ZnF_C2H2"/>
    <property type="match status" value="1"/>
</dbReference>
<evidence type="ECO:0000313" key="2">
    <source>
        <dbReference type="EMBL" id="AIC15640.1"/>
    </source>
</evidence>
<accession>A0A060HK21</accession>
<dbReference type="RefSeq" id="WP_158435124.1">
    <property type="nucleotide sequence ID" value="NZ_CP007536.1"/>
</dbReference>
<dbReference type="InterPro" id="IPR036236">
    <property type="entry name" value="Znf_C2H2_sf"/>
</dbReference>
<keyword evidence="3" id="KW-1185">Reference proteome</keyword>
<protein>
    <recommendedName>
        <fullName evidence="1">C2H2-type domain-containing protein</fullName>
    </recommendedName>
</protein>
<reference evidence="2 3" key="1">
    <citation type="journal article" date="2014" name="Int. J. Syst. Evol. Microbiol.">
        <title>Nitrososphaera viennensis gen. nov., sp. nov., an aerobic and mesophilic, ammonia-oxidizing archaeon from soil and a member of the archaeal phylum Thaumarchaeota.</title>
        <authorList>
            <person name="Stieglmeier M."/>
            <person name="Klingl A."/>
            <person name="Alves R.J."/>
            <person name="Rittmann S.K."/>
            <person name="Melcher M."/>
            <person name="Leisch N."/>
            <person name="Schleper C."/>
        </authorList>
    </citation>
    <scope>NUCLEOTIDE SEQUENCE [LARGE SCALE GENOMIC DNA]</scope>
    <source>
        <strain evidence="2">EN76</strain>
    </source>
</reference>
<evidence type="ECO:0000313" key="3">
    <source>
        <dbReference type="Proteomes" id="UP000027093"/>
    </source>
</evidence>
<feature type="domain" description="C2H2-type" evidence="1">
    <location>
        <begin position="6"/>
        <end position="34"/>
    </location>
</feature>
<dbReference type="KEGG" id="nvn:NVIE_014000"/>
<name>A0A060HK21_9ARCH</name>
<dbReference type="Gene3D" id="3.30.160.60">
    <property type="entry name" value="Classic Zinc Finger"/>
    <property type="match status" value="1"/>
</dbReference>
<sequence length="42" mass="4793">MEEEKVSCPYCGSTFNDKEQLSKHIDRIHHGSGLLEGDSTKW</sequence>
<gene>
    <name evidence="2" type="ORF">NVIE_014000</name>
</gene>
<evidence type="ECO:0000259" key="1">
    <source>
        <dbReference type="PROSITE" id="PS50157"/>
    </source>
</evidence>